<evidence type="ECO:0000313" key="2">
    <source>
        <dbReference type="Proteomes" id="UP000297253"/>
    </source>
</evidence>
<accession>A0A4Y9J5D8</accession>
<comment type="caution">
    <text evidence="1">The sequence shown here is derived from an EMBL/GenBank/DDBJ whole genome shotgun (WGS) entry which is preliminary data.</text>
</comment>
<feature type="non-terminal residue" evidence="1">
    <location>
        <position position="1"/>
    </location>
</feature>
<organism evidence="1 2">
    <name type="scientific">Streptococcus cuniculi</name>
    <dbReference type="NCBI Taxonomy" id="1432788"/>
    <lineage>
        <taxon>Bacteria</taxon>
        <taxon>Bacillati</taxon>
        <taxon>Bacillota</taxon>
        <taxon>Bacilli</taxon>
        <taxon>Lactobacillales</taxon>
        <taxon>Streptococcaceae</taxon>
        <taxon>Streptococcus</taxon>
    </lineage>
</organism>
<dbReference type="EMBL" id="SPPD01000113">
    <property type="protein sequence ID" value="TFU95741.1"/>
    <property type="molecule type" value="Genomic_DNA"/>
</dbReference>
<evidence type="ECO:0000313" key="1">
    <source>
        <dbReference type="EMBL" id="TFU95741.1"/>
    </source>
</evidence>
<dbReference type="AlphaFoldDB" id="A0A4Y9J5D8"/>
<proteinExistence type="predicted"/>
<gene>
    <name evidence="1" type="ORF">E4T82_12315</name>
</gene>
<protein>
    <submittedName>
        <fullName evidence="1">ParA family protein</fullName>
    </submittedName>
</protein>
<name>A0A4Y9J5D8_9STRE</name>
<sequence length="64" mass="7107">RTIAADKLQEFVEGLGLPVLGMLRDTQNYVHLAAQGLSLFDVAPGRVARDLEQWRPVCDWLAAD</sequence>
<reference evidence="1 2" key="1">
    <citation type="submission" date="2019-03" db="EMBL/GenBank/DDBJ databases">
        <title>Diversity of the mouse oral microbiome.</title>
        <authorList>
            <person name="Joseph S."/>
            <person name="Aduse-Opoku J."/>
            <person name="Curtis M."/>
            <person name="Wade W."/>
            <person name="Hashim A."/>
        </authorList>
    </citation>
    <scope>NUCLEOTIDE SEQUENCE [LARGE SCALE GENOMIC DNA]</scope>
    <source>
        <strain evidence="1 2">WM131</strain>
    </source>
</reference>
<dbReference type="Proteomes" id="UP000297253">
    <property type="component" value="Unassembled WGS sequence"/>
</dbReference>